<dbReference type="Gene3D" id="3.40.50.920">
    <property type="match status" value="1"/>
</dbReference>
<dbReference type="InterPro" id="IPR002869">
    <property type="entry name" value="Pyrv_flavodox_OxRed_cen"/>
</dbReference>
<comment type="caution">
    <text evidence="4">The sequence shown here is derived from an EMBL/GenBank/DDBJ whole genome shotgun (WGS) entry which is preliminary data.</text>
</comment>
<dbReference type="InterPro" id="IPR009014">
    <property type="entry name" value="Transketo_C/PFOR_II"/>
</dbReference>
<feature type="domain" description="Pyruvate/ketoisovalerate oxidoreductase catalytic" evidence="2">
    <location>
        <begin position="14"/>
        <end position="179"/>
    </location>
</feature>
<keyword evidence="1" id="KW-0560">Oxidoreductase</keyword>
<organism evidence="4 5">
    <name type="scientific">Terasakiella brassicae</name>
    <dbReference type="NCBI Taxonomy" id="1634917"/>
    <lineage>
        <taxon>Bacteria</taxon>
        <taxon>Pseudomonadati</taxon>
        <taxon>Pseudomonadota</taxon>
        <taxon>Alphaproteobacteria</taxon>
        <taxon>Rhodospirillales</taxon>
        <taxon>Terasakiellaceae</taxon>
        <taxon>Terasakiella</taxon>
    </lineage>
</organism>
<dbReference type="FunFam" id="3.40.50.970:FF:000022">
    <property type="entry name" value="2-oxoglutarate ferredoxin oxidoreductase alpha subunit"/>
    <property type="match status" value="1"/>
</dbReference>
<name>A0A917FBN8_9PROT</name>
<evidence type="ECO:0000259" key="3">
    <source>
        <dbReference type="Pfam" id="PF01855"/>
    </source>
</evidence>
<dbReference type="PANTHER" id="PTHR32154">
    <property type="entry name" value="PYRUVATE-FLAVODOXIN OXIDOREDUCTASE-RELATED"/>
    <property type="match status" value="1"/>
</dbReference>
<dbReference type="Gene3D" id="3.40.920.10">
    <property type="entry name" value="Pyruvate-ferredoxin oxidoreductase, PFOR, domain III"/>
    <property type="match status" value="1"/>
</dbReference>
<dbReference type="NCBIfam" id="TIGR03710">
    <property type="entry name" value="OAFO_sf"/>
    <property type="match status" value="1"/>
</dbReference>
<keyword evidence="5" id="KW-1185">Reference proteome</keyword>
<dbReference type="AlphaFoldDB" id="A0A917FBN8"/>
<gene>
    <name evidence="4" type="ORF">GCM10011332_22740</name>
</gene>
<dbReference type="CDD" id="cd07034">
    <property type="entry name" value="TPP_PYR_PFOR_IOR-alpha_like"/>
    <property type="match status" value="1"/>
</dbReference>
<proteinExistence type="predicted"/>
<dbReference type="PANTHER" id="PTHR32154:SF20">
    <property type="entry name" value="2-OXOGLUTARATE OXIDOREDUCTASE SUBUNIT KORA"/>
    <property type="match status" value="1"/>
</dbReference>
<reference evidence="4" key="2">
    <citation type="submission" date="2020-09" db="EMBL/GenBank/DDBJ databases">
        <authorList>
            <person name="Sun Q."/>
            <person name="Zhou Y."/>
        </authorList>
    </citation>
    <scope>NUCLEOTIDE SEQUENCE</scope>
    <source>
        <strain evidence="4">CGMCC 1.15254</strain>
    </source>
</reference>
<evidence type="ECO:0000256" key="1">
    <source>
        <dbReference type="ARBA" id="ARBA00023002"/>
    </source>
</evidence>
<dbReference type="Pfam" id="PF01558">
    <property type="entry name" value="POR"/>
    <property type="match status" value="1"/>
</dbReference>
<dbReference type="InterPro" id="IPR019752">
    <property type="entry name" value="Pyrv/ketoisovalerate_OxRed_cat"/>
</dbReference>
<dbReference type="SUPFAM" id="SSF52518">
    <property type="entry name" value="Thiamin diphosphate-binding fold (THDP-binding)"/>
    <property type="match status" value="1"/>
</dbReference>
<dbReference type="Pfam" id="PF01855">
    <property type="entry name" value="POR_N"/>
    <property type="match status" value="1"/>
</dbReference>
<dbReference type="EMBL" id="BMHV01000016">
    <property type="protein sequence ID" value="GGF68028.1"/>
    <property type="molecule type" value="Genomic_DNA"/>
</dbReference>
<evidence type="ECO:0000259" key="2">
    <source>
        <dbReference type="Pfam" id="PF01558"/>
    </source>
</evidence>
<dbReference type="SUPFAM" id="SSF52922">
    <property type="entry name" value="TK C-terminal domain-like"/>
    <property type="match status" value="1"/>
</dbReference>
<dbReference type="Proteomes" id="UP000632498">
    <property type="component" value="Unassembled WGS sequence"/>
</dbReference>
<protein>
    <submittedName>
        <fullName evidence="4">2-oxoglutarate synthase</fullName>
    </submittedName>
</protein>
<accession>A0A917FBN8</accession>
<dbReference type="InterPro" id="IPR050722">
    <property type="entry name" value="Pyruvate:ferred/Flavod_OxRd"/>
</dbReference>
<evidence type="ECO:0000313" key="5">
    <source>
        <dbReference type="Proteomes" id="UP000632498"/>
    </source>
</evidence>
<dbReference type="InterPro" id="IPR029061">
    <property type="entry name" value="THDP-binding"/>
</dbReference>
<evidence type="ECO:0000313" key="4">
    <source>
        <dbReference type="EMBL" id="GGF68028.1"/>
    </source>
</evidence>
<dbReference type="GO" id="GO:0016903">
    <property type="term" value="F:oxidoreductase activity, acting on the aldehyde or oxo group of donors"/>
    <property type="evidence" value="ECO:0007669"/>
    <property type="project" value="InterPro"/>
</dbReference>
<reference evidence="4" key="1">
    <citation type="journal article" date="2014" name="Int. J. Syst. Evol. Microbiol.">
        <title>Complete genome sequence of Corynebacterium casei LMG S-19264T (=DSM 44701T), isolated from a smear-ripened cheese.</title>
        <authorList>
            <consortium name="US DOE Joint Genome Institute (JGI-PGF)"/>
            <person name="Walter F."/>
            <person name="Albersmeier A."/>
            <person name="Kalinowski J."/>
            <person name="Ruckert C."/>
        </authorList>
    </citation>
    <scope>NUCLEOTIDE SEQUENCE</scope>
    <source>
        <strain evidence="4">CGMCC 1.15254</strain>
    </source>
</reference>
<feature type="domain" description="Pyruvate flavodoxin/ferredoxin oxidoreductase pyrimidine binding" evidence="3">
    <location>
        <begin position="215"/>
        <end position="447"/>
    </location>
</feature>
<dbReference type="SUPFAM" id="SSF53323">
    <property type="entry name" value="Pyruvate-ferredoxin oxidoreductase, PFOR, domain III"/>
    <property type="match status" value="1"/>
</dbReference>
<dbReference type="InterPro" id="IPR002880">
    <property type="entry name" value="Pyrv_Fd/Flavodoxin_OxRdtase_N"/>
</dbReference>
<dbReference type="RefSeq" id="WP_188665147.1">
    <property type="nucleotide sequence ID" value="NZ_BMHV01000016.1"/>
</dbReference>
<dbReference type="InterPro" id="IPR022367">
    <property type="entry name" value="2-oxoacid/accept_OxRdtase_asu"/>
</dbReference>
<dbReference type="GO" id="GO:0006979">
    <property type="term" value="P:response to oxidative stress"/>
    <property type="evidence" value="ECO:0007669"/>
    <property type="project" value="TreeGrafter"/>
</dbReference>
<dbReference type="Gene3D" id="3.40.50.970">
    <property type="match status" value="1"/>
</dbReference>
<sequence length="574" mass="60630">MTSQTVSIAITGAGGAGVMTAGQMLLDAAAKAGLYGLMTRSSGPQIRGGEAAAFIRLSSDPVACPDDHFDVLFCFDWMNVDRFAAELPLRNDSVIIGDASAGEAPDVLKNSGARMVLVPLSDTAKEVEGGRPNMIGLGMLGEIAGLPLDALSAILEKVLKRKGQTALDASIAGVKRGMEVAGELEAEIGINLHLASKDSETTRWSLTGNEAAGMGAIRGGVRFCAAYPITPATEILEWLAPNLEKVGGTLVQAEDELASVNMIIGGSFGGVPSITATSGPGLALMTEALGLAVSAEIPIVVVDVMRGGPSTGIPTKSEQSDLNIALHGLHGDAPHIVTAPNSISDCLFTTQWTVHLAEALQTTAIVLSDQSLGQSRNVIDKPADLAFVAKREVAPAHVVDYKRYALTDSGVSPMAIPGTPGGEYVADGLETQENARPSSQAEDHYAQLDKRERKLTGFDYGQHWAEIEGDSDFAVITFGSVTAPVREAIKRLEGEGQKVKLISMRLLAPALPDRFNEAMAGVKKALVVEQTHSKQFYRYLRSEFDLPKDTTVLAKPGPLPFRPNEIVTQIKELA</sequence>